<dbReference type="GO" id="GO:0005886">
    <property type="term" value="C:plasma membrane"/>
    <property type="evidence" value="ECO:0007669"/>
    <property type="project" value="TreeGrafter"/>
</dbReference>
<evidence type="ECO:0000256" key="2">
    <source>
        <dbReference type="ARBA" id="ARBA00022825"/>
    </source>
</evidence>
<keyword evidence="1" id="KW-0378">Hydrolase</keyword>
<keyword evidence="1" id="KW-0645">Protease</keyword>
<dbReference type="PANTHER" id="PTHR11731">
    <property type="entry name" value="PROTEASE FAMILY S9B,C DIPEPTIDYL-PEPTIDASE IV-RELATED"/>
    <property type="match status" value="1"/>
</dbReference>
<name>A0AAN8NIG6_POLSC</name>
<keyword evidence="4" id="KW-0472">Membrane</keyword>
<dbReference type="GO" id="GO:0006508">
    <property type="term" value="P:proteolysis"/>
    <property type="evidence" value="ECO:0007669"/>
    <property type="project" value="TreeGrafter"/>
</dbReference>
<keyword evidence="4" id="KW-0812">Transmembrane</keyword>
<feature type="transmembrane region" description="Helical" evidence="4">
    <location>
        <begin position="20"/>
        <end position="45"/>
    </location>
</feature>
<proteinExistence type="predicted"/>
<reference evidence="5 6" key="1">
    <citation type="submission" date="2023-10" db="EMBL/GenBank/DDBJ databases">
        <title>Genomes of two closely related lineages of the louse Polyplax serrata with different host specificities.</title>
        <authorList>
            <person name="Martinu J."/>
            <person name="Tarabai H."/>
            <person name="Stefka J."/>
            <person name="Hypsa V."/>
        </authorList>
    </citation>
    <scope>NUCLEOTIDE SEQUENCE [LARGE SCALE GENOMIC DNA]</scope>
    <source>
        <strain evidence="5">HR10_N</strain>
    </source>
</reference>
<keyword evidence="2" id="KW-0720">Serine protease</keyword>
<organism evidence="5 6">
    <name type="scientific">Polyplax serrata</name>
    <name type="common">Common mouse louse</name>
    <dbReference type="NCBI Taxonomy" id="468196"/>
    <lineage>
        <taxon>Eukaryota</taxon>
        <taxon>Metazoa</taxon>
        <taxon>Ecdysozoa</taxon>
        <taxon>Arthropoda</taxon>
        <taxon>Hexapoda</taxon>
        <taxon>Insecta</taxon>
        <taxon>Pterygota</taxon>
        <taxon>Neoptera</taxon>
        <taxon>Paraneoptera</taxon>
        <taxon>Psocodea</taxon>
        <taxon>Troctomorpha</taxon>
        <taxon>Phthiraptera</taxon>
        <taxon>Anoplura</taxon>
        <taxon>Polyplacidae</taxon>
        <taxon>Polyplax</taxon>
    </lineage>
</organism>
<evidence type="ECO:0000256" key="1">
    <source>
        <dbReference type="ARBA" id="ARBA00022438"/>
    </source>
</evidence>
<evidence type="ECO:0000256" key="3">
    <source>
        <dbReference type="ARBA" id="ARBA00023180"/>
    </source>
</evidence>
<keyword evidence="3" id="KW-0325">Glycoprotein</keyword>
<evidence type="ECO:0000313" key="6">
    <source>
        <dbReference type="Proteomes" id="UP001372834"/>
    </source>
</evidence>
<dbReference type="GO" id="GO:0008236">
    <property type="term" value="F:serine-type peptidase activity"/>
    <property type="evidence" value="ECO:0007669"/>
    <property type="project" value="UniProtKB-KW"/>
</dbReference>
<dbReference type="InterPro" id="IPR050278">
    <property type="entry name" value="Serine_Prot_S9B/DPPIV"/>
</dbReference>
<dbReference type="GO" id="GO:0008239">
    <property type="term" value="F:dipeptidyl-peptidase activity"/>
    <property type="evidence" value="ECO:0007669"/>
    <property type="project" value="TreeGrafter"/>
</dbReference>
<evidence type="ECO:0000256" key="4">
    <source>
        <dbReference type="SAM" id="Phobius"/>
    </source>
</evidence>
<protein>
    <recommendedName>
        <fullName evidence="7">Dipeptidylpeptidase IV N-terminal domain-containing protein</fullName>
    </recommendedName>
</protein>
<evidence type="ECO:0000313" key="5">
    <source>
        <dbReference type="EMBL" id="KAK6616845.1"/>
    </source>
</evidence>
<dbReference type="Proteomes" id="UP001372834">
    <property type="component" value="Unassembled WGS sequence"/>
</dbReference>
<dbReference type="PANTHER" id="PTHR11731:SF200">
    <property type="entry name" value="DIPEPTIDYL PEPTIDASE 10, ISOFORM B"/>
    <property type="match status" value="1"/>
</dbReference>
<keyword evidence="4" id="KW-1133">Transmembrane helix</keyword>
<dbReference type="EMBL" id="JAWJWE010000047">
    <property type="protein sequence ID" value="KAK6616845.1"/>
    <property type="molecule type" value="Genomic_DNA"/>
</dbReference>
<dbReference type="Gene3D" id="2.140.10.30">
    <property type="entry name" value="Dipeptidylpeptidase IV, N-terminal domain"/>
    <property type="match status" value="1"/>
</dbReference>
<dbReference type="AlphaFoldDB" id="A0AAN8NIG6"/>
<dbReference type="GO" id="GO:0004177">
    <property type="term" value="F:aminopeptidase activity"/>
    <property type="evidence" value="ECO:0007669"/>
    <property type="project" value="UniProtKB-KW"/>
</dbReference>
<comment type="caution">
    <text evidence="5">The sequence shown here is derived from an EMBL/GenBank/DDBJ whole genome shotgun (WGS) entry which is preliminary data.</text>
</comment>
<accession>A0AAN8NIG6</accession>
<gene>
    <name evidence="5" type="ORF">RUM43_014986</name>
</gene>
<evidence type="ECO:0008006" key="7">
    <source>
        <dbReference type="Google" id="ProtNLM"/>
    </source>
</evidence>
<keyword evidence="1" id="KW-0031">Aminopeptidase</keyword>
<sequence length="134" mass="15238">MSDPDFDDEELVSANTQQRNWRGILIALLVIAFVLALTVTSVILLTPPDEGPRIKGTRFTLNEILTHEFQSPRFNGSWISDHELLFRDRWGGISVMDVETLSIRSILSNHTFVSVHERCAGELDFNFYAFLAVK</sequence>